<dbReference type="GO" id="GO:0005770">
    <property type="term" value="C:late endosome"/>
    <property type="evidence" value="ECO:0007669"/>
    <property type="project" value="TreeGrafter"/>
</dbReference>
<gene>
    <name evidence="6" type="primary">Vps8_0</name>
    <name evidence="6" type="ORF">g.139003</name>
</gene>
<evidence type="ECO:0000313" key="6">
    <source>
        <dbReference type="EMBL" id="MBY27120.1"/>
    </source>
</evidence>
<keyword evidence="2 4" id="KW-0479">Metal-binding</keyword>
<proteinExistence type="inferred from homology"/>
<evidence type="ECO:0000256" key="3">
    <source>
        <dbReference type="ARBA" id="ARBA00022833"/>
    </source>
</evidence>
<organism evidence="6">
    <name type="scientific">Schizaphis graminum</name>
    <name type="common">Green bug aphid</name>
    <dbReference type="NCBI Taxonomy" id="13262"/>
    <lineage>
        <taxon>Eukaryota</taxon>
        <taxon>Metazoa</taxon>
        <taxon>Ecdysozoa</taxon>
        <taxon>Arthropoda</taxon>
        <taxon>Hexapoda</taxon>
        <taxon>Insecta</taxon>
        <taxon>Pterygota</taxon>
        <taxon>Neoptera</taxon>
        <taxon>Paraneoptera</taxon>
        <taxon>Hemiptera</taxon>
        <taxon>Sternorrhyncha</taxon>
        <taxon>Aphidomorpha</taxon>
        <taxon>Aphidoidea</taxon>
        <taxon>Aphididae</taxon>
        <taxon>Aphidini</taxon>
        <taxon>Schizaphis</taxon>
    </lineage>
</organism>
<dbReference type="GO" id="GO:0034058">
    <property type="term" value="P:endosomal vesicle fusion"/>
    <property type="evidence" value="ECO:0007669"/>
    <property type="project" value="TreeGrafter"/>
</dbReference>
<dbReference type="Gene3D" id="2.130.10.10">
    <property type="entry name" value="YVTN repeat-like/Quinoprotein amine dehydrogenase"/>
    <property type="match status" value="1"/>
</dbReference>
<dbReference type="Pfam" id="PF23410">
    <property type="entry name" value="Beta-prop_VPS8"/>
    <property type="match status" value="1"/>
</dbReference>
<evidence type="ECO:0000256" key="4">
    <source>
        <dbReference type="PROSITE-ProRule" id="PRU00175"/>
    </source>
</evidence>
<dbReference type="InterPro" id="IPR045111">
    <property type="entry name" value="Vps41/Vps8"/>
</dbReference>
<accession>A0A2S2PCE5</accession>
<dbReference type="InterPro" id="IPR001841">
    <property type="entry name" value="Znf_RING"/>
</dbReference>
<comment type="similarity">
    <text evidence="1">Belongs to the VPS8 family.</text>
</comment>
<dbReference type="PANTHER" id="PTHR12616">
    <property type="entry name" value="VACUOLAR PROTEIN SORTING VPS41"/>
    <property type="match status" value="1"/>
</dbReference>
<sequence length="1202" mass="136477">MEANRIDQDKQSLMNILESLNLSSSEIDDTEFNIPKVNDIPTVESILNDEDISLLIEDDVTVYQSKLKVPWYDSGTDSTSLGSSSSCHINTEQLPKCLSLKSDPGRILRHTILKPVSNQMHSFCDRFDAGQPSAIKFSLLIAIGTSKGFIILFDSLQTFQWYHEAVNCGAVSAIDFNHDCSRLIVGYINGTIMMFDSSSTTCKILRVMNDAHTPDTAVLHLKFSDLPNLAIVNNSAGSVFELNFKRNFGIRSVESKCLFSGGRGRVCCIEPLLFNQLANHPMNGYVIIAMATLSKVIIVTIRPNTELLLSNNIISSRPCLPLLSWQFVIIQFNKTLNSSHRIMDPVLAFTRDDTVYFYQVNINDQDRLCCCILQKIKLSYTIIACSWMNARTLLTMDSSDKVYLVDVRVGDEMEQSDLLNISLVYTSSYYNGIDSQHLDKCCYSSVHGHNSQLILLGKKNVHVISIRSWIERLDSLTDKKLFSDALQLGVDFLEERGKAVLGLRGTRAHRHKIVKDKVLNIVALYIDSMVDMNNSINYKEGIPIVFDISVHLQKTNLLFNRLWDGVELIESSCKVYLECLKNYLIEGQFDEVPTIIVQKLFTYLSHSNQLKEIEKCMLNVKVECLDIEQSLSLSRAHALYDGLISIWTRALEDYLAPLQELIPKIVPLPNGDYTDDTIELGNKILIYLSGCLLGIAYPNRGYIPQHLQDTVRNNIVQFLCSQHSIKAKDDEDIYPYLRILLKFNTTEFLNVFSMAFSDCRFLSQQKQRICCILTSLIMNSKDLKSNQLGLVYAFIVRWQQDDCNFMKLDKQVFETVTSKLVSTEQTTPIEDREKAFIQLMRSGAFDNNPDLLKIAEEAKFYTVCREICSERGEFSQMFKYYILDDSNKYQIFSFISSKPEYFKQLSYDNSKVLLEIDTLQCGVIFGTFYPHLVYDVSNQTKTNYQKYLFFKGAIPYVNSDIKLCTHYLELLCQHEPNAVMDFVKTNDSLHLTKAMAATKRAGLDNVTAIFLERLGDFQGAFNLLFSKLQEAILKENAVEECTEVLVALAQRGSAVLDPKITWLPILQCLLNLRSHDHLQKVLDNSDLNLATEMHLLLNSSTIAQGTIGHFRNLIMGLIDKCQYEQDILKSFEMLLHDDLHSKLADAITVAKKGVSNPIICSSCNQKIIMEPMFVFRCGHGFHSDCLGLNTTCTYCIFTNVKL</sequence>
<keyword evidence="3" id="KW-0862">Zinc</keyword>
<name>A0A2S2PCE5_SCHGA</name>
<dbReference type="InterPro" id="IPR015943">
    <property type="entry name" value="WD40/YVTN_repeat-like_dom_sf"/>
</dbReference>
<protein>
    <submittedName>
        <fullName evidence="6">Vacuolar protein sorting-associated protein 8</fullName>
    </submittedName>
</protein>
<feature type="domain" description="RING-type" evidence="5">
    <location>
        <begin position="1160"/>
        <end position="1195"/>
    </location>
</feature>
<dbReference type="EMBL" id="GGMR01014501">
    <property type="protein sequence ID" value="MBY27120.1"/>
    <property type="molecule type" value="Transcribed_RNA"/>
</dbReference>
<dbReference type="GO" id="GO:0030897">
    <property type="term" value="C:HOPS complex"/>
    <property type="evidence" value="ECO:0007669"/>
    <property type="project" value="TreeGrafter"/>
</dbReference>
<evidence type="ECO:0000256" key="2">
    <source>
        <dbReference type="ARBA" id="ARBA00022771"/>
    </source>
</evidence>
<dbReference type="AlphaFoldDB" id="A0A2S2PCE5"/>
<evidence type="ECO:0000256" key="1">
    <source>
        <dbReference type="ARBA" id="ARBA00009422"/>
    </source>
</evidence>
<dbReference type="InterPro" id="IPR025941">
    <property type="entry name" value="Vps8_central_dom"/>
</dbReference>
<dbReference type="Pfam" id="PF12816">
    <property type="entry name" value="TPR_Vps8"/>
    <property type="match status" value="1"/>
</dbReference>
<dbReference type="PANTHER" id="PTHR12616:SF8">
    <property type="entry name" value="VACUOLAR PROTEIN SORTING-ASSOCIATED PROTEIN 8 HOMOLOG"/>
    <property type="match status" value="1"/>
</dbReference>
<dbReference type="InterPro" id="IPR036322">
    <property type="entry name" value="WD40_repeat_dom_sf"/>
</dbReference>
<keyword evidence="2 4" id="KW-0863">Zinc-finger</keyword>
<evidence type="ECO:0000259" key="5">
    <source>
        <dbReference type="PROSITE" id="PS50089"/>
    </source>
</evidence>
<reference evidence="6" key="1">
    <citation type="submission" date="2018-04" db="EMBL/GenBank/DDBJ databases">
        <title>Transcriptome of Schizaphis graminum biotype I.</title>
        <authorList>
            <person name="Scully E.D."/>
            <person name="Geib S.M."/>
            <person name="Palmer N.A."/>
            <person name="Koch K."/>
            <person name="Bradshaw J."/>
            <person name="Heng-Moss T."/>
            <person name="Sarath G."/>
        </authorList>
    </citation>
    <scope>NUCLEOTIDE SEQUENCE</scope>
</reference>
<dbReference type="SUPFAM" id="SSF50978">
    <property type="entry name" value="WD40 repeat-like"/>
    <property type="match status" value="1"/>
</dbReference>
<dbReference type="PROSITE" id="PS50089">
    <property type="entry name" value="ZF_RING_2"/>
    <property type="match status" value="1"/>
</dbReference>
<dbReference type="GO" id="GO:0006623">
    <property type="term" value="P:protein targeting to vacuole"/>
    <property type="evidence" value="ECO:0007669"/>
    <property type="project" value="InterPro"/>
</dbReference>
<dbReference type="GO" id="GO:0008270">
    <property type="term" value="F:zinc ion binding"/>
    <property type="evidence" value="ECO:0007669"/>
    <property type="project" value="UniProtKB-KW"/>
</dbReference>